<dbReference type="InterPro" id="IPR002048">
    <property type="entry name" value="EF_hand_dom"/>
</dbReference>
<dbReference type="InterPro" id="IPR011992">
    <property type="entry name" value="EF-hand-dom_pair"/>
</dbReference>
<evidence type="ECO:0000259" key="4">
    <source>
        <dbReference type="PROSITE" id="PS50222"/>
    </source>
</evidence>
<keyword evidence="1" id="KW-0479">Metal-binding</keyword>
<keyword evidence="3" id="KW-0106">Calcium</keyword>
<dbReference type="PROSITE" id="PS50222">
    <property type="entry name" value="EF_HAND_2"/>
    <property type="match status" value="3"/>
</dbReference>
<evidence type="ECO:0000313" key="6">
    <source>
        <dbReference type="Proteomes" id="UP000001542"/>
    </source>
</evidence>
<name>A2F5W6_TRIV3</name>
<dbReference type="SMART" id="SM00054">
    <property type="entry name" value="EFh"/>
    <property type="match status" value="3"/>
</dbReference>
<protein>
    <submittedName>
        <fullName evidence="5">EF hand family protein</fullName>
    </submittedName>
</protein>
<dbReference type="Pfam" id="PF13499">
    <property type="entry name" value="EF-hand_7"/>
    <property type="match status" value="2"/>
</dbReference>
<feature type="domain" description="EF-hand" evidence="4">
    <location>
        <begin position="101"/>
        <end position="136"/>
    </location>
</feature>
<dbReference type="PANTHER" id="PTHR34524">
    <property type="entry name" value="CALCYPHOSIN"/>
    <property type="match status" value="1"/>
</dbReference>
<accession>A2F5W6</accession>
<dbReference type="eggNOG" id="KOG0032">
    <property type="taxonomic scope" value="Eukaryota"/>
</dbReference>
<dbReference type="Gene3D" id="1.10.238.10">
    <property type="entry name" value="EF-hand"/>
    <property type="match status" value="2"/>
</dbReference>
<evidence type="ECO:0000256" key="3">
    <source>
        <dbReference type="ARBA" id="ARBA00022837"/>
    </source>
</evidence>
<feature type="domain" description="EF-hand" evidence="4">
    <location>
        <begin position="144"/>
        <end position="179"/>
    </location>
</feature>
<dbReference type="GO" id="GO:0005509">
    <property type="term" value="F:calcium ion binding"/>
    <property type="evidence" value="ECO:0007669"/>
    <property type="project" value="InterPro"/>
</dbReference>
<feature type="domain" description="EF-hand" evidence="4">
    <location>
        <begin position="65"/>
        <end position="100"/>
    </location>
</feature>
<proteinExistence type="predicted"/>
<dbReference type="OMA" id="MKGVYHA"/>
<gene>
    <name evidence="5" type="ORF">TVAG_468610</name>
</gene>
<evidence type="ECO:0000256" key="2">
    <source>
        <dbReference type="ARBA" id="ARBA00022737"/>
    </source>
</evidence>
<sequence>MSQVQRKYIDMNTLMTRIRQRIMERGAQGIRGIARLFLIADDNKDKKVDCKNELPKVMNDCGIILNKTELTELARLLDKNGDGMVSYDEFLFQMAPPMNESRIAIVNQAFDKLDKDGSGKVTIADLEMAHNPDNSELVRLGKTTAKAVFENLVASYSHDDDKTITREEFIDYYREISPSFDLDEAFIEMMKNAWKL</sequence>
<dbReference type="InParanoid" id="A2F5W6"/>
<dbReference type="SUPFAM" id="SSF47473">
    <property type="entry name" value="EF-hand"/>
    <property type="match status" value="1"/>
</dbReference>
<dbReference type="RefSeq" id="XP_001312621.1">
    <property type="nucleotide sequence ID" value="XM_001312620.1"/>
</dbReference>
<reference evidence="5" key="1">
    <citation type="submission" date="2006-10" db="EMBL/GenBank/DDBJ databases">
        <authorList>
            <person name="Amadeo P."/>
            <person name="Zhao Q."/>
            <person name="Wortman J."/>
            <person name="Fraser-Liggett C."/>
            <person name="Carlton J."/>
        </authorList>
    </citation>
    <scope>NUCLEOTIDE SEQUENCE</scope>
    <source>
        <strain evidence="5">G3</strain>
    </source>
</reference>
<keyword evidence="6" id="KW-1185">Reference proteome</keyword>
<dbReference type="STRING" id="5722.A2F5W6"/>
<evidence type="ECO:0000256" key="1">
    <source>
        <dbReference type="ARBA" id="ARBA00022723"/>
    </source>
</evidence>
<keyword evidence="2" id="KW-0677">Repeat</keyword>
<reference evidence="5" key="2">
    <citation type="journal article" date="2007" name="Science">
        <title>Draft genome sequence of the sexually transmitted pathogen Trichomonas vaginalis.</title>
        <authorList>
            <person name="Carlton J.M."/>
            <person name="Hirt R.P."/>
            <person name="Silva J.C."/>
            <person name="Delcher A.L."/>
            <person name="Schatz M."/>
            <person name="Zhao Q."/>
            <person name="Wortman J.R."/>
            <person name="Bidwell S.L."/>
            <person name="Alsmark U.C.M."/>
            <person name="Besteiro S."/>
            <person name="Sicheritz-Ponten T."/>
            <person name="Noel C.J."/>
            <person name="Dacks J.B."/>
            <person name="Foster P.G."/>
            <person name="Simillion C."/>
            <person name="Van de Peer Y."/>
            <person name="Miranda-Saavedra D."/>
            <person name="Barton G.J."/>
            <person name="Westrop G.D."/>
            <person name="Mueller S."/>
            <person name="Dessi D."/>
            <person name="Fiori P.L."/>
            <person name="Ren Q."/>
            <person name="Paulsen I."/>
            <person name="Zhang H."/>
            <person name="Bastida-Corcuera F.D."/>
            <person name="Simoes-Barbosa A."/>
            <person name="Brown M.T."/>
            <person name="Hayes R.D."/>
            <person name="Mukherjee M."/>
            <person name="Okumura C.Y."/>
            <person name="Schneider R."/>
            <person name="Smith A.J."/>
            <person name="Vanacova S."/>
            <person name="Villalvazo M."/>
            <person name="Haas B.J."/>
            <person name="Pertea M."/>
            <person name="Feldblyum T.V."/>
            <person name="Utterback T.R."/>
            <person name="Shu C.L."/>
            <person name="Osoegawa K."/>
            <person name="de Jong P.J."/>
            <person name="Hrdy I."/>
            <person name="Horvathova L."/>
            <person name="Zubacova Z."/>
            <person name="Dolezal P."/>
            <person name="Malik S.B."/>
            <person name="Logsdon J.M. Jr."/>
            <person name="Henze K."/>
            <person name="Gupta A."/>
            <person name="Wang C.C."/>
            <person name="Dunne R.L."/>
            <person name="Upcroft J.A."/>
            <person name="Upcroft P."/>
            <person name="White O."/>
            <person name="Salzberg S.L."/>
            <person name="Tang P."/>
            <person name="Chiu C.-H."/>
            <person name="Lee Y.-S."/>
            <person name="Embley T.M."/>
            <person name="Coombs G.H."/>
            <person name="Mottram J.C."/>
            <person name="Tachezy J."/>
            <person name="Fraser-Liggett C.M."/>
            <person name="Johnson P.J."/>
        </authorList>
    </citation>
    <scope>NUCLEOTIDE SEQUENCE [LARGE SCALE GENOMIC DNA]</scope>
    <source>
        <strain evidence="5">G3</strain>
    </source>
</reference>
<dbReference type="VEuPathDB" id="TrichDB:TVAGG3_1049710"/>
<dbReference type="AlphaFoldDB" id="A2F5W6"/>
<dbReference type="KEGG" id="tva:4757504"/>
<dbReference type="EMBL" id="DS113628">
    <property type="protein sequence ID" value="EAX99691.1"/>
    <property type="molecule type" value="Genomic_DNA"/>
</dbReference>
<dbReference type="Proteomes" id="UP000001542">
    <property type="component" value="Unassembled WGS sequence"/>
</dbReference>
<evidence type="ECO:0000313" key="5">
    <source>
        <dbReference type="EMBL" id="EAX99691.1"/>
    </source>
</evidence>
<dbReference type="InterPro" id="IPR018247">
    <property type="entry name" value="EF_Hand_1_Ca_BS"/>
</dbReference>
<dbReference type="SMR" id="A2F5W6"/>
<dbReference type="PROSITE" id="PS00018">
    <property type="entry name" value="EF_HAND_1"/>
    <property type="match status" value="2"/>
</dbReference>
<dbReference type="VEuPathDB" id="TrichDB:TVAG_468610"/>
<dbReference type="OrthoDB" id="444540at2759"/>
<organism evidence="5 6">
    <name type="scientific">Trichomonas vaginalis (strain ATCC PRA-98 / G3)</name>
    <dbReference type="NCBI Taxonomy" id="412133"/>
    <lineage>
        <taxon>Eukaryota</taxon>
        <taxon>Metamonada</taxon>
        <taxon>Parabasalia</taxon>
        <taxon>Trichomonadida</taxon>
        <taxon>Trichomonadidae</taxon>
        <taxon>Trichomonas</taxon>
    </lineage>
</organism>
<dbReference type="InterPro" id="IPR051581">
    <property type="entry name" value="Ca-bind"/>
</dbReference>
<dbReference type="PANTHER" id="PTHR34524:SF6">
    <property type="entry name" value="CALCYPHOSINE LIKE"/>
    <property type="match status" value="1"/>
</dbReference>